<evidence type="ECO:0000313" key="2">
    <source>
        <dbReference type="Proteomes" id="UP001482154"/>
    </source>
</evidence>
<evidence type="ECO:0000313" key="1">
    <source>
        <dbReference type="EMBL" id="MEQ2709721.1"/>
    </source>
</evidence>
<sequence>MVDKMFLILLFATFAVCAFTLIMVGANVYSHTASAMNDNYEKRIDISYVTEKIKQWDEQNSISIGTFHNKTALIHTEVAAGRKYYTYIYQENGALRELMVREGLHTEKMQGEQIVPAKGFEIKEEDQMYGITITGEDGKQYRTCVYRQSRE</sequence>
<comment type="caution">
    <text evidence="1">The sequence shown here is derived from an EMBL/GenBank/DDBJ whole genome shotgun (WGS) entry which is preliminary data.</text>
</comment>
<protein>
    <submittedName>
        <fullName evidence="1">DUF4860 domain-containing protein</fullName>
    </submittedName>
</protein>
<accession>A0ABV1IR72</accession>
<proteinExistence type="predicted"/>
<dbReference type="InterPro" id="IPR032340">
    <property type="entry name" value="DUF4860"/>
</dbReference>
<dbReference type="EMBL" id="JBBNIN010000001">
    <property type="protein sequence ID" value="MEQ2709721.1"/>
    <property type="molecule type" value="Genomic_DNA"/>
</dbReference>
<gene>
    <name evidence="1" type="ORF">AAAU51_00775</name>
</gene>
<name>A0ABV1IR72_9FIRM</name>
<organism evidence="1 2">
    <name type="scientific">Anaerostipes amylophilus</name>
    <dbReference type="NCBI Taxonomy" id="2981779"/>
    <lineage>
        <taxon>Bacteria</taxon>
        <taxon>Bacillati</taxon>
        <taxon>Bacillota</taxon>
        <taxon>Clostridia</taxon>
        <taxon>Lachnospirales</taxon>
        <taxon>Lachnospiraceae</taxon>
        <taxon>Anaerostipes</taxon>
    </lineage>
</organism>
<keyword evidence="2" id="KW-1185">Reference proteome</keyword>
<dbReference type="RefSeq" id="WP_022374674.1">
    <property type="nucleotide sequence ID" value="NZ_JAOQJG010000005.1"/>
</dbReference>
<dbReference type="Pfam" id="PF16152">
    <property type="entry name" value="DUF4860"/>
    <property type="match status" value="1"/>
</dbReference>
<reference evidence="1 2" key="1">
    <citation type="submission" date="2024-04" db="EMBL/GenBank/DDBJ databases">
        <title>Human intestinal bacterial collection.</title>
        <authorList>
            <person name="Pauvert C."/>
            <person name="Hitch T.C.A."/>
            <person name="Clavel T."/>
        </authorList>
    </citation>
    <scope>NUCLEOTIDE SEQUENCE [LARGE SCALE GENOMIC DNA]</scope>
    <source>
        <strain evidence="1 2">CLA-AA-H249</strain>
    </source>
</reference>
<dbReference type="Proteomes" id="UP001482154">
    <property type="component" value="Unassembled WGS sequence"/>
</dbReference>